<keyword evidence="3" id="KW-1185">Reference proteome</keyword>
<evidence type="ECO:0000313" key="3">
    <source>
        <dbReference type="Proteomes" id="UP001597327"/>
    </source>
</evidence>
<reference evidence="3" key="1">
    <citation type="journal article" date="2019" name="Int. J. Syst. Evol. Microbiol.">
        <title>The Global Catalogue of Microorganisms (GCM) 10K type strain sequencing project: providing services to taxonomists for standard genome sequencing and annotation.</title>
        <authorList>
            <consortium name="The Broad Institute Genomics Platform"/>
            <consortium name="The Broad Institute Genome Sequencing Center for Infectious Disease"/>
            <person name="Wu L."/>
            <person name="Ma J."/>
        </authorList>
    </citation>
    <scope>NUCLEOTIDE SEQUENCE [LARGE SCALE GENOMIC DNA]</scope>
    <source>
        <strain evidence="3">JCM 3369</strain>
    </source>
</reference>
<proteinExistence type="predicted"/>
<dbReference type="CDD" id="cd04301">
    <property type="entry name" value="NAT_SF"/>
    <property type="match status" value="1"/>
</dbReference>
<gene>
    <name evidence="2" type="ORF">ACFSC7_14830</name>
</gene>
<dbReference type="InterPro" id="IPR016181">
    <property type="entry name" value="Acyl_CoA_acyltransferase"/>
</dbReference>
<comment type="caution">
    <text evidence="2">The sequence shown here is derived from an EMBL/GenBank/DDBJ whole genome shotgun (WGS) entry which is preliminary data.</text>
</comment>
<dbReference type="SUPFAM" id="SSF55729">
    <property type="entry name" value="Acyl-CoA N-acyltransferases (Nat)"/>
    <property type="match status" value="1"/>
</dbReference>
<dbReference type="PROSITE" id="PS51186">
    <property type="entry name" value="GNAT"/>
    <property type="match status" value="1"/>
</dbReference>
<sequence length="262" mass="29493">MEHEIVPATHKTLAEIEKWLDEEEATYLAERKAWKAGGCQGNQPAKGFRCNWDSAKRWLSEGHTQIWVLLVDASAVGFLVGKDILEIHPSLRGKGYGRLLAEFMVQKAFDDGFSVLEIGVALSTAEPFWERMGFTIKPDRRGPGGGIFAFRILPRTFPLGDGERVPYAVEFFTENSRYSNPPTPFAVFSGTGERLSDGSIQLPERAYCFWPDEAGHIDYFVRLSLDGKTLLFDKVKYSQSQKCGVEKDKGYTFIVDRITPPK</sequence>
<keyword evidence="2" id="KW-0808">Transferase</keyword>
<dbReference type="InterPro" id="IPR000182">
    <property type="entry name" value="GNAT_dom"/>
</dbReference>
<feature type="domain" description="N-acetyltransferase" evidence="1">
    <location>
        <begin position="3"/>
        <end position="158"/>
    </location>
</feature>
<dbReference type="RefSeq" id="WP_149894339.1">
    <property type="nucleotide sequence ID" value="NZ_JBHUFA010000009.1"/>
</dbReference>
<evidence type="ECO:0000259" key="1">
    <source>
        <dbReference type="PROSITE" id="PS51186"/>
    </source>
</evidence>
<dbReference type="GO" id="GO:0016746">
    <property type="term" value="F:acyltransferase activity"/>
    <property type="evidence" value="ECO:0007669"/>
    <property type="project" value="UniProtKB-KW"/>
</dbReference>
<evidence type="ECO:0000313" key="2">
    <source>
        <dbReference type="EMBL" id="MFD1696791.1"/>
    </source>
</evidence>
<accession>A0ABW4JZ39</accession>
<dbReference type="Pfam" id="PF00583">
    <property type="entry name" value="Acetyltransf_1"/>
    <property type="match status" value="1"/>
</dbReference>
<organism evidence="2 3">
    <name type="scientific">Roseibium aestuarii</name>
    <dbReference type="NCBI Taxonomy" id="2600299"/>
    <lineage>
        <taxon>Bacteria</taxon>
        <taxon>Pseudomonadati</taxon>
        <taxon>Pseudomonadota</taxon>
        <taxon>Alphaproteobacteria</taxon>
        <taxon>Hyphomicrobiales</taxon>
        <taxon>Stappiaceae</taxon>
        <taxon>Roseibium</taxon>
    </lineage>
</organism>
<protein>
    <submittedName>
        <fullName evidence="2">GNAT family N-acetyltransferase</fullName>
        <ecNumber evidence="2">2.3.-.-</ecNumber>
    </submittedName>
</protein>
<dbReference type="EC" id="2.3.-.-" evidence="2"/>
<name>A0ABW4JZ39_9HYPH</name>
<dbReference type="Gene3D" id="3.40.630.30">
    <property type="match status" value="1"/>
</dbReference>
<keyword evidence="2" id="KW-0012">Acyltransferase</keyword>
<dbReference type="Proteomes" id="UP001597327">
    <property type="component" value="Unassembled WGS sequence"/>
</dbReference>
<dbReference type="EMBL" id="JBHUFA010000009">
    <property type="protein sequence ID" value="MFD1696791.1"/>
    <property type="molecule type" value="Genomic_DNA"/>
</dbReference>